<feature type="binding site" evidence="7">
    <location>
        <position position="140"/>
    </location>
    <ligand>
        <name>Mg(2+)</name>
        <dbReference type="ChEBI" id="CHEBI:18420"/>
        <label>1</label>
        <note>catalytic</note>
    </ligand>
</feature>
<dbReference type="AlphaFoldDB" id="A0A1H2UA65"/>
<dbReference type="PANTHER" id="PTHR43200:SF6">
    <property type="entry name" value="3'(2'),5'-BISPHOSPHATE NUCLEOTIDASE"/>
    <property type="match status" value="1"/>
</dbReference>
<dbReference type="InterPro" id="IPR051090">
    <property type="entry name" value="Inositol_monoP_superfamily"/>
</dbReference>
<reference evidence="8 9" key="1">
    <citation type="submission" date="2016-10" db="EMBL/GenBank/DDBJ databases">
        <authorList>
            <person name="de Groot N.N."/>
        </authorList>
    </citation>
    <scope>NUCLEOTIDE SEQUENCE [LARGE SCALE GENOMIC DNA]</scope>
    <source>
        <strain evidence="8 9">CGMCC 1.8894</strain>
    </source>
</reference>
<feature type="binding site" evidence="7">
    <location>
        <position position="138"/>
    </location>
    <ligand>
        <name>Mg(2+)</name>
        <dbReference type="ChEBI" id="CHEBI:18420"/>
        <label>1</label>
        <note>catalytic</note>
    </ligand>
</feature>
<dbReference type="EC" id="3.1.3.7" evidence="3"/>
<name>A0A1H2UA65_9RHOB</name>
<proteinExistence type="inferred from homology"/>
<dbReference type="GO" id="GO:0008441">
    <property type="term" value="F:3'(2'),5'-bisphosphate nucleotidase activity"/>
    <property type="evidence" value="ECO:0007669"/>
    <property type="project" value="UniProtKB-EC"/>
</dbReference>
<dbReference type="InterPro" id="IPR020583">
    <property type="entry name" value="Inositol_monoP_metal-BS"/>
</dbReference>
<dbReference type="Gene3D" id="3.30.540.10">
    <property type="entry name" value="Fructose-1,6-Bisphosphatase, subunit A, domain 1"/>
    <property type="match status" value="1"/>
</dbReference>
<evidence type="ECO:0000256" key="3">
    <source>
        <dbReference type="ARBA" id="ARBA00012633"/>
    </source>
</evidence>
<dbReference type="PRINTS" id="PR00377">
    <property type="entry name" value="IMPHPHTASES"/>
</dbReference>
<dbReference type="Gene3D" id="3.40.190.80">
    <property type="match status" value="1"/>
</dbReference>
<keyword evidence="4 7" id="KW-0479">Metal-binding</keyword>
<evidence type="ECO:0000256" key="2">
    <source>
        <dbReference type="ARBA" id="ARBA00009759"/>
    </source>
</evidence>
<keyword evidence="5" id="KW-0378">Hydrolase</keyword>
<feature type="binding site" evidence="7">
    <location>
        <position position="122"/>
    </location>
    <ligand>
        <name>Mg(2+)</name>
        <dbReference type="ChEBI" id="CHEBI:18420"/>
        <label>1</label>
        <note>catalytic</note>
    </ligand>
</feature>
<dbReference type="PROSITE" id="PS00629">
    <property type="entry name" value="IMP_1"/>
    <property type="match status" value="1"/>
</dbReference>
<dbReference type="InterPro" id="IPR000760">
    <property type="entry name" value="Inositol_monophosphatase-like"/>
</dbReference>
<dbReference type="GO" id="GO:0046854">
    <property type="term" value="P:phosphatidylinositol phosphate biosynthetic process"/>
    <property type="evidence" value="ECO:0007669"/>
    <property type="project" value="InterPro"/>
</dbReference>
<dbReference type="EMBL" id="FNOM01000002">
    <property type="protein sequence ID" value="SDW53051.1"/>
    <property type="molecule type" value="Genomic_DNA"/>
</dbReference>
<organism evidence="8 9">
    <name type="scientific">Roseicitreum antarcticum</name>
    <dbReference type="NCBI Taxonomy" id="564137"/>
    <lineage>
        <taxon>Bacteria</taxon>
        <taxon>Pseudomonadati</taxon>
        <taxon>Pseudomonadota</taxon>
        <taxon>Alphaproteobacteria</taxon>
        <taxon>Rhodobacterales</taxon>
        <taxon>Paracoccaceae</taxon>
        <taxon>Roseicitreum</taxon>
    </lineage>
</organism>
<dbReference type="STRING" id="564137.SAMN04488238_102325"/>
<evidence type="ECO:0000256" key="1">
    <source>
        <dbReference type="ARBA" id="ARBA00001946"/>
    </source>
</evidence>
<dbReference type="GO" id="GO:0046872">
    <property type="term" value="F:metal ion binding"/>
    <property type="evidence" value="ECO:0007669"/>
    <property type="project" value="UniProtKB-KW"/>
</dbReference>
<evidence type="ECO:0000256" key="4">
    <source>
        <dbReference type="ARBA" id="ARBA00022723"/>
    </source>
</evidence>
<dbReference type="Pfam" id="PF00459">
    <property type="entry name" value="Inositol_P"/>
    <property type="match status" value="1"/>
</dbReference>
<gene>
    <name evidence="8" type="ORF">SAMN04488238_102325</name>
</gene>
<dbReference type="GO" id="GO:0000105">
    <property type="term" value="P:L-histidine biosynthetic process"/>
    <property type="evidence" value="ECO:0007669"/>
    <property type="project" value="TreeGrafter"/>
</dbReference>
<evidence type="ECO:0000256" key="6">
    <source>
        <dbReference type="ARBA" id="ARBA00022842"/>
    </source>
</evidence>
<keyword evidence="6 7" id="KW-0460">Magnesium</keyword>
<evidence type="ECO:0000313" key="9">
    <source>
        <dbReference type="Proteomes" id="UP000198539"/>
    </source>
</evidence>
<comment type="cofactor">
    <cofactor evidence="1 7">
        <name>Mg(2+)</name>
        <dbReference type="ChEBI" id="CHEBI:18420"/>
    </cofactor>
</comment>
<dbReference type="InterPro" id="IPR020550">
    <property type="entry name" value="Inositol_monophosphatase_CS"/>
</dbReference>
<dbReference type="Proteomes" id="UP000198539">
    <property type="component" value="Unassembled WGS sequence"/>
</dbReference>
<evidence type="ECO:0000256" key="7">
    <source>
        <dbReference type="PIRSR" id="PIRSR600760-2"/>
    </source>
</evidence>
<evidence type="ECO:0000313" key="8">
    <source>
        <dbReference type="EMBL" id="SDW53051.1"/>
    </source>
</evidence>
<dbReference type="PANTHER" id="PTHR43200">
    <property type="entry name" value="PHOSPHATASE"/>
    <property type="match status" value="1"/>
</dbReference>
<comment type="similarity">
    <text evidence="2">Belongs to the inositol monophosphatase superfamily.</text>
</comment>
<evidence type="ECO:0000256" key="5">
    <source>
        <dbReference type="ARBA" id="ARBA00022801"/>
    </source>
</evidence>
<dbReference type="CDD" id="cd01641">
    <property type="entry name" value="Bacterial_IMPase_like_1"/>
    <property type="match status" value="1"/>
</dbReference>
<feature type="binding site" evidence="7">
    <location>
        <position position="265"/>
    </location>
    <ligand>
        <name>Mg(2+)</name>
        <dbReference type="ChEBI" id="CHEBI:18420"/>
        <label>1</label>
        <note>catalytic</note>
    </ligand>
</feature>
<feature type="binding site" evidence="7">
    <location>
        <position position="141"/>
    </location>
    <ligand>
        <name>Mg(2+)</name>
        <dbReference type="ChEBI" id="CHEBI:18420"/>
        <label>1</label>
        <note>catalytic</note>
    </ligand>
</feature>
<keyword evidence="9" id="KW-1185">Reference proteome</keyword>
<protein>
    <recommendedName>
        <fullName evidence="3">3'(2'),5'-bisphosphate nucleotidase</fullName>
        <ecNumber evidence="3">3.1.3.7</ecNumber>
    </recommendedName>
</protein>
<dbReference type="SUPFAM" id="SSF56655">
    <property type="entry name" value="Carbohydrate phosphatase"/>
    <property type="match status" value="1"/>
</dbReference>
<sequence>MAVARWWLLISAVIVQSMALGRVSCYSFGAARKTRRLPSGEMMLNRNNLDAATTGQVIALAMDMADAARPASLGYFRRADLVADNKASLGAFDPVTAADRAVEDALRAIIADCRPQDGILGEERAGVDSQSGLTWVLDPIDGTRAFLSGAPTWGVLIGLADAQGPFLGVIDQPFIGERFVGGLGQCWTAGPSGRHPLATRPGRDLSQAILFSTFPEVGTAAERAAFQRVADACQLTRYGMDCYAYALLAAGQIDLVVEAGLHPYDIAAPLAVIEAAGGIVTNWQGGPVTMADGGQQVLAAANAEVHAQALALLRG</sequence>
<accession>A0A1H2UA65</accession>
<dbReference type="PROSITE" id="PS00630">
    <property type="entry name" value="IMP_2"/>
    <property type="match status" value="1"/>
</dbReference>